<keyword evidence="7 10" id="KW-0694">RNA-binding</keyword>
<dbReference type="CDD" id="cd12503">
    <property type="entry name" value="RRM1_hnRNPH_GRSF1_like"/>
    <property type="match status" value="1"/>
</dbReference>
<evidence type="ECO:0000259" key="12">
    <source>
        <dbReference type="PROSITE" id="PS50102"/>
    </source>
</evidence>
<evidence type="ECO:0000256" key="8">
    <source>
        <dbReference type="ARBA" id="ARBA00022990"/>
    </source>
</evidence>
<evidence type="ECO:0000256" key="10">
    <source>
        <dbReference type="PROSITE-ProRule" id="PRU00176"/>
    </source>
</evidence>
<feature type="compositionally biased region" description="Gly residues" evidence="11">
    <location>
        <begin position="266"/>
        <end position="275"/>
    </location>
</feature>
<dbReference type="InterPro" id="IPR035979">
    <property type="entry name" value="RBD_domain_sf"/>
</dbReference>
<dbReference type="STRING" id="225164.V4AIK6"/>
<dbReference type="GO" id="GO:0005634">
    <property type="term" value="C:nucleus"/>
    <property type="evidence" value="ECO:0007669"/>
    <property type="project" value="UniProtKB-SubCell"/>
</dbReference>
<dbReference type="FunFam" id="3.30.70.330:FF:000131">
    <property type="entry name" value="Heterogeneous nuclear ribonucleoprotein h3 isoform"/>
    <property type="match status" value="1"/>
</dbReference>
<dbReference type="Proteomes" id="UP000030746">
    <property type="component" value="Unassembled WGS sequence"/>
</dbReference>
<evidence type="ECO:0000256" key="7">
    <source>
        <dbReference type="ARBA" id="ARBA00022884"/>
    </source>
</evidence>
<protein>
    <recommendedName>
        <fullName evidence="12">RRM domain-containing protein</fullName>
    </recommendedName>
</protein>
<dbReference type="OMA" id="YSCTEDQ"/>
<keyword evidence="8" id="KW-0007">Acetylation</keyword>
<feature type="domain" description="RRM" evidence="12">
    <location>
        <begin position="295"/>
        <end position="372"/>
    </location>
</feature>
<dbReference type="InterPro" id="IPR050666">
    <property type="entry name" value="ESRP"/>
</dbReference>
<dbReference type="CTD" id="20252996"/>
<feature type="non-terminal residue" evidence="13">
    <location>
        <position position="1"/>
    </location>
</feature>
<keyword evidence="3" id="KW-0597">Phosphoprotein</keyword>
<accession>V4AIK6</accession>
<organism evidence="13 14">
    <name type="scientific">Lottia gigantea</name>
    <name type="common">Giant owl limpet</name>
    <dbReference type="NCBI Taxonomy" id="225164"/>
    <lineage>
        <taxon>Eukaryota</taxon>
        <taxon>Metazoa</taxon>
        <taxon>Spiralia</taxon>
        <taxon>Lophotrochozoa</taxon>
        <taxon>Mollusca</taxon>
        <taxon>Gastropoda</taxon>
        <taxon>Patellogastropoda</taxon>
        <taxon>Lottioidea</taxon>
        <taxon>Lottiidae</taxon>
        <taxon>Lottia</taxon>
    </lineage>
</organism>
<dbReference type="Gene3D" id="3.30.70.330">
    <property type="match status" value="3"/>
</dbReference>
<dbReference type="AlphaFoldDB" id="V4AIK6"/>
<keyword evidence="6" id="KW-0832">Ubl conjugation</keyword>
<feature type="domain" description="RRM" evidence="12">
    <location>
        <begin position="9"/>
        <end position="88"/>
    </location>
</feature>
<keyword evidence="2" id="KW-1017">Isopeptide bond</keyword>
<keyword evidence="9" id="KW-0539">Nucleus</keyword>
<evidence type="ECO:0000256" key="1">
    <source>
        <dbReference type="ARBA" id="ARBA00004123"/>
    </source>
</evidence>
<feature type="domain" description="RRM" evidence="12">
    <location>
        <begin position="109"/>
        <end position="186"/>
    </location>
</feature>
<feature type="non-terminal residue" evidence="13">
    <location>
        <position position="378"/>
    </location>
</feature>
<sequence>NMSEEDDGCIVRVRGLPWSSTTEEVLKFFEGSNICGGENGIHFTFSREGRPSGEAFIEFESPDDVEIAMGKHNAHMGSRYLEVFRSKRSEMDWVIKRAGPNQHEGLNDSCVRLRGLPFGCSKEEIAQFFTGLEIVPNGIMLPEDRQGRSTGEAYVQFANQTIAERSLGKHKERIGHRYIEIFKSSLSEAHAALGSNRNIRPLMGGGGGGGSMGGRPGPYDRNDRYGMGAMGGMGMGGNFGRGSRGGRQIKGENISRGMGNRRGMRGGRGGMGNRMGGNRMPGSQPGSQYKSNTGHSVHMRGLPFQALQSDIQDFFTPLRLVKVEFEYGSNNRPTGEANVDFESHADAVEAMKKHKCNMQHRYIELFLNSTPEDSFSGG</sequence>
<feature type="compositionally biased region" description="Polar residues" evidence="11">
    <location>
        <begin position="284"/>
        <end position="293"/>
    </location>
</feature>
<dbReference type="OrthoDB" id="431068at2759"/>
<dbReference type="KEGG" id="lgi:LOTGIDRAFT_94316"/>
<dbReference type="RefSeq" id="XP_009045381.1">
    <property type="nucleotide sequence ID" value="XM_009047133.1"/>
</dbReference>
<dbReference type="EMBL" id="KB199905">
    <property type="protein sequence ID" value="ESP03899.1"/>
    <property type="molecule type" value="Genomic_DNA"/>
</dbReference>
<comment type="subcellular location">
    <subcellularLocation>
        <location evidence="1">Nucleus</location>
    </subcellularLocation>
</comment>
<dbReference type="PROSITE" id="PS50102">
    <property type="entry name" value="RRM"/>
    <property type="match status" value="3"/>
</dbReference>
<dbReference type="GeneID" id="20252996"/>
<keyword evidence="5" id="KW-0677">Repeat</keyword>
<reference evidence="13 14" key="1">
    <citation type="journal article" date="2013" name="Nature">
        <title>Insights into bilaterian evolution from three spiralian genomes.</title>
        <authorList>
            <person name="Simakov O."/>
            <person name="Marletaz F."/>
            <person name="Cho S.J."/>
            <person name="Edsinger-Gonzales E."/>
            <person name="Havlak P."/>
            <person name="Hellsten U."/>
            <person name="Kuo D.H."/>
            <person name="Larsson T."/>
            <person name="Lv J."/>
            <person name="Arendt D."/>
            <person name="Savage R."/>
            <person name="Osoegawa K."/>
            <person name="de Jong P."/>
            <person name="Grimwood J."/>
            <person name="Chapman J.A."/>
            <person name="Shapiro H."/>
            <person name="Aerts A."/>
            <person name="Otillar R.P."/>
            <person name="Terry A.Y."/>
            <person name="Boore J.L."/>
            <person name="Grigoriev I.V."/>
            <person name="Lindberg D.R."/>
            <person name="Seaver E.C."/>
            <person name="Weisblat D.A."/>
            <person name="Putnam N.H."/>
            <person name="Rokhsar D.S."/>
        </authorList>
    </citation>
    <scope>NUCLEOTIDE SEQUENCE [LARGE SCALE GENOMIC DNA]</scope>
</reference>
<evidence type="ECO:0000313" key="13">
    <source>
        <dbReference type="EMBL" id="ESP03899.1"/>
    </source>
</evidence>
<dbReference type="Pfam" id="PF00076">
    <property type="entry name" value="RRM_1"/>
    <property type="match status" value="2"/>
</dbReference>
<dbReference type="SMART" id="SM00360">
    <property type="entry name" value="RRM"/>
    <property type="match status" value="3"/>
</dbReference>
<evidence type="ECO:0000256" key="2">
    <source>
        <dbReference type="ARBA" id="ARBA00022499"/>
    </source>
</evidence>
<dbReference type="InterPro" id="IPR012677">
    <property type="entry name" value="Nucleotide-bd_a/b_plait_sf"/>
</dbReference>
<keyword evidence="14" id="KW-1185">Reference proteome</keyword>
<evidence type="ECO:0000256" key="6">
    <source>
        <dbReference type="ARBA" id="ARBA00022843"/>
    </source>
</evidence>
<gene>
    <name evidence="13" type="ORF">LOTGIDRAFT_94316</name>
</gene>
<evidence type="ECO:0000313" key="14">
    <source>
        <dbReference type="Proteomes" id="UP000030746"/>
    </source>
</evidence>
<dbReference type="InterPro" id="IPR000504">
    <property type="entry name" value="RRM_dom"/>
</dbReference>
<dbReference type="FunFam" id="3.30.70.330:FF:000031">
    <property type="entry name" value="Heterogeneous nuclear ribonucleoprotein h3 isoform"/>
    <property type="match status" value="1"/>
</dbReference>
<evidence type="ECO:0000256" key="4">
    <source>
        <dbReference type="ARBA" id="ARBA00022664"/>
    </source>
</evidence>
<evidence type="ECO:0000256" key="11">
    <source>
        <dbReference type="SAM" id="MobiDB-lite"/>
    </source>
</evidence>
<keyword evidence="4" id="KW-0507">mRNA processing</keyword>
<proteinExistence type="predicted"/>
<name>V4AIK6_LOTGI</name>
<feature type="region of interest" description="Disordered" evidence="11">
    <location>
        <begin position="238"/>
        <end position="293"/>
    </location>
</feature>
<dbReference type="PANTHER" id="PTHR13976">
    <property type="entry name" value="HETEROGENEOUS NUCLEAR RIBONUCLEOPROTEIN-RELATED"/>
    <property type="match status" value="1"/>
</dbReference>
<dbReference type="GO" id="GO:0006397">
    <property type="term" value="P:mRNA processing"/>
    <property type="evidence" value="ECO:0007669"/>
    <property type="project" value="UniProtKB-KW"/>
</dbReference>
<evidence type="ECO:0000256" key="5">
    <source>
        <dbReference type="ARBA" id="ARBA00022737"/>
    </source>
</evidence>
<dbReference type="SUPFAM" id="SSF54928">
    <property type="entry name" value="RNA-binding domain, RBD"/>
    <property type="match status" value="2"/>
</dbReference>
<dbReference type="HOGENOM" id="CLU_032003_1_0_1"/>
<dbReference type="GO" id="GO:0003723">
    <property type="term" value="F:RNA binding"/>
    <property type="evidence" value="ECO:0007669"/>
    <property type="project" value="UniProtKB-UniRule"/>
</dbReference>
<evidence type="ECO:0000256" key="9">
    <source>
        <dbReference type="ARBA" id="ARBA00023242"/>
    </source>
</evidence>
<evidence type="ECO:0000256" key="3">
    <source>
        <dbReference type="ARBA" id="ARBA00022553"/>
    </source>
</evidence>